<dbReference type="EMBL" id="LN906597">
    <property type="protein sequence ID" value="CUT17527.1"/>
    <property type="molecule type" value="Genomic_DNA"/>
</dbReference>
<comment type="subcellular location">
    <subcellularLocation>
        <location evidence="1 10">Cytoplasm</location>
    </subcellularLocation>
</comment>
<dbReference type="Gene3D" id="3.90.20.20">
    <property type="match status" value="1"/>
</dbReference>
<evidence type="ECO:0000256" key="10">
    <source>
        <dbReference type="HAMAP-Rule" id="MF_01151"/>
    </source>
</evidence>
<comment type="similarity">
    <text evidence="2 10 12">Belongs to the GrpE family.</text>
</comment>
<dbReference type="GO" id="GO:0051082">
    <property type="term" value="F:unfolded protein binding"/>
    <property type="evidence" value="ECO:0007669"/>
    <property type="project" value="TreeGrafter"/>
</dbReference>
<dbReference type="OrthoDB" id="9812586at2"/>
<comment type="function">
    <text evidence="7 10 11">Participates actively in the response to hyperosmotic and heat shock by preventing the aggregation of stress-denatured proteins, in association with DnaK and GrpE. It is the nucleotide exchange factor for DnaK and may function as a thermosensor. Unfolded proteins bind initially to DnaJ; upon interaction with the DnaJ-bound protein, DnaK hydrolyzes its bound ATP, resulting in the formation of a stable complex. GrpE releases ADP from DnaK; ATP binding to DnaK triggers the release of the substrate protein, thus completing the reaction cycle. Several rounds of ATP-dependent interactions between DnaJ, DnaK and GrpE are required for fully efficient folding.</text>
</comment>
<dbReference type="AlphaFoldDB" id="A0A0S4M172"/>
<dbReference type="GO" id="GO:0000774">
    <property type="term" value="F:adenyl-nucleotide exchange factor activity"/>
    <property type="evidence" value="ECO:0007669"/>
    <property type="project" value="InterPro"/>
</dbReference>
<evidence type="ECO:0000313" key="14">
    <source>
        <dbReference type="EMBL" id="CUT17527.1"/>
    </source>
</evidence>
<organism evidence="14 15">
    <name type="scientific">Candidatus Ichthyocystis hellenicum</name>
    <dbReference type="NCBI Taxonomy" id="1561003"/>
    <lineage>
        <taxon>Bacteria</taxon>
        <taxon>Pseudomonadati</taxon>
        <taxon>Pseudomonadota</taxon>
        <taxon>Betaproteobacteria</taxon>
        <taxon>Burkholderiales</taxon>
        <taxon>Candidatus Ichthyocystis</taxon>
    </lineage>
</organism>
<dbReference type="PROSITE" id="PS01071">
    <property type="entry name" value="GRPE"/>
    <property type="match status" value="1"/>
</dbReference>
<evidence type="ECO:0000256" key="5">
    <source>
        <dbReference type="ARBA" id="ARBA00023016"/>
    </source>
</evidence>
<dbReference type="CDD" id="cd00446">
    <property type="entry name" value="GrpE"/>
    <property type="match status" value="1"/>
</dbReference>
<dbReference type="InterPro" id="IPR009012">
    <property type="entry name" value="GrpE_head"/>
</dbReference>
<dbReference type="PANTHER" id="PTHR21237">
    <property type="entry name" value="GRPE PROTEIN"/>
    <property type="match status" value="1"/>
</dbReference>
<gene>
    <name evidence="10" type="primary">grpE</name>
    <name evidence="14" type="ORF">Ark11_0692</name>
</gene>
<proteinExistence type="inferred from homology"/>
<evidence type="ECO:0000256" key="1">
    <source>
        <dbReference type="ARBA" id="ARBA00004496"/>
    </source>
</evidence>
<dbReference type="GO" id="GO:0051087">
    <property type="term" value="F:protein-folding chaperone binding"/>
    <property type="evidence" value="ECO:0007669"/>
    <property type="project" value="InterPro"/>
</dbReference>
<protein>
    <recommendedName>
        <fullName evidence="8 10">Protein GrpE</fullName>
    </recommendedName>
    <alternativeName>
        <fullName evidence="9 10">HSP-70 cofactor</fullName>
    </alternativeName>
</protein>
<dbReference type="PRINTS" id="PR00773">
    <property type="entry name" value="GRPEPROTEIN"/>
</dbReference>
<dbReference type="GO" id="GO:0005829">
    <property type="term" value="C:cytosol"/>
    <property type="evidence" value="ECO:0007669"/>
    <property type="project" value="TreeGrafter"/>
</dbReference>
<dbReference type="STRING" id="1561003.Ark11_0692"/>
<evidence type="ECO:0000256" key="12">
    <source>
        <dbReference type="RuleBase" id="RU004478"/>
    </source>
</evidence>
<dbReference type="GO" id="GO:0042803">
    <property type="term" value="F:protein homodimerization activity"/>
    <property type="evidence" value="ECO:0007669"/>
    <property type="project" value="InterPro"/>
</dbReference>
<dbReference type="GO" id="GO:0006457">
    <property type="term" value="P:protein folding"/>
    <property type="evidence" value="ECO:0007669"/>
    <property type="project" value="InterPro"/>
</dbReference>
<dbReference type="NCBIfam" id="NF010738">
    <property type="entry name" value="PRK14140.1"/>
    <property type="match status" value="1"/>
</dbReference>
<dbReference type="InterPro" id="IPR013805">
    <property type="entry name" value="GrpE_CC"/>
</dbReference>
<evidence type="ECO:0000313" key="15">
    <source>
        <dbReference type="Proteomes" id="UP000198651"/>
    </source>
</evidence>
<evidence type="ECO:0000256" key="8">
    <source>
        <dbReference type="ARBA" id="ARBA00072274"/>
    </source>
</evidence>
<evidence type="ECO:0000256" key="11">
    <source>
        <dbReference type="RuleBase" id="RU000639"/>
    </source>
</evidence>
<dbReference type="InterPro" id="IPR000740">
    <property type="entry name" value="GrpE"/>
</dbReference>
<dbReference type="SUPFAM" id="SSF58014">
    <property type="entry name" value="Coiled-coil domain of nucleotide exchange factor GrpE"/>
    <property type="match status" value="1"/>
</dbReference>
<reference evidence="15" key="1">
    <citation type="submission" date="2015-11" db="EMBL/GenBank/DDBJ databases">
        <authorList>
            <person name="Seth-Smith H.M.B."/>
        </authorList>
    </citation>
    <scope>NUCLEOTIDE SEQUENCE [LARGE SCALE GENOMIC DNA]</scope>
    <source>
        <strain evidence="15">2013Ark11</strain>
    </source>
</reference>
<keyword evidence="15" id="KW-1185">Reference proteome</keyword>
<dbReference type="HAMAP" id="MF_01151">
    <property type="entry name" value="GrpE"/>
    <property type="match status" value="1"/>
</dbReference>
<evidence type="ECO:0000256" key="6">
    <source>
        <dbReference type="ARBA" id="ARBA00023186"/>
    </source>
</evidence>
<evidence type="ECO:0000256" key="4">
    <source>
        <dbReference type="ARBA" id="ARBA00022490"/>
    </source>
</evidence>
<dbReference type="NCBIfam" id="NF010737">
    <property type="entry name" value="PRK14139.1"/>
    <property type="match status" value="1"/>
</dbReference>
<feature type="region of interest" description="Disordered" evidence="13">
    <location>
        <begin position="1"/>
        <end position="31"/>
    </location>
</feature>
<keyword evidence="4 10" id="KW-0963">Cytoplasm</keyword>
<dbReference type="Proteomes" id="UP000198651">
    <property type="component" value="Chromosome I"/>
</dbReference>
<dbReference type="Pfam" id="PF01025">
    <property type="entry name" value="GrpE"/>
    <property type="match status" value="1"/>
</dbReference>
<evidence type="ECO:0000256" key="13">
    <source>
        <dbReference type="SAM" id="MobiDB-lite"/>
    </source>
</evidence>
<keyword evidence="6 10" id="KW-0143">Chaperone</keyword>
<dbReference type="FunFam" id="2.30.22.10:FF:000001">
    <property type="entry name" value="Protein GrpE"/>
    <property type="match status" value="1"/>
</dbReference>
<dbReference type="PANTHER" id="PTHR21237:SF23">
    <property type="entry name" value="GRPE PROTEIN HOMOLOG, MITOCHONDRIAL"/>
    <property type="match status" value="1"/>
</dbReference>
<evidence type="ECO:0000256" key="9">
    <source>
        <dbReference type="ARBA" id="ARBA00076414"/>
    </source>
</evidence>
<evidence type="ECO:0000256" key="3">
    <source>
        <dbReference type="ARBA" id="ARBA00011738"/>
    </source>
</evidence>
<dbReference type="Gene3D" id="2.30.22.10">
    <property type="entry name" value="Head domain of nucleotide exchange factor GrpE"/>
    <property type="match status" value="1"/>
</dbReference>
<dbReference type="SUPFAM" id="SSF51064">
    <property type="entry name" value="Head domain of nucleotide exchange factor GrpE"/>
    <property type="match status" value="1"/>
</dbReference>
<accession>A0A0S4M172</accession>
<sequence length="175" mass="19713">MDSSTKDLDDEIVNASALEEDDSSSNEDVGFSVDVDDLKDKYLRAQAEVENVRRRSQDELAKVRLFGAEKIVRSLLPICDSLEMALGVESQTLETLHSGVEMTHRQFQKLFSEMSISVIDPLNDKFDPNCHQAISTEVSDDVPPNHVLRVLQKGYRLHDRVVRAALVVVSKEKEE</sequence>
<feature type="compositionally biased region" description="Acidic residues" evidence="13">
    <location>
        <begin position="8"/>
        <end position="25"/>
    </location>
</feature>
<dbReference type="RefSeq" id="WP_157722257.1">
    <property type="nucleotide sequence ID" value="NZ_FLSL01000094.1"/>
</dbReference>
<name>A0A0S4M172_9BURK</name>
<evidence type="ECO:0000256" key="7">
    <source>
        <dbReference type="ARBA" id="ARBA00053401"/>
    </source>
</evidence>
<comment type="subunit">
    <text evidence="3 10">Homodimer.</text>
</comment>
<evidence type="ECO:0000256" key="2">
    <source>
        <dbReference type="ARBA" id="ARBA00009054"/>
    </source>
</evidence>
<keyword evidence="5 10" id="KW-0346">Stress response</keyword>